<keyword evidence="3" id="KW-1185">Reference proteome</keyword>
<reference evidence="2 3" key="1">
    <citation type="submission" date="2020-05" db="EMBL/GenBank/DDBJ databases">
        <title>Complete closed genome sequence of Defluviicoccus vanus.</title>
        <authorList>
            <person name="Bessarab I."/>
            <person name="Arumugam K."/>
            <person name="Maszenan A.M."/>
            <person name="Seviour R.J."/>
            <person name="Williams R.B."/>
        </authorList>
    </citation>
    <scope>NUCLEOTIDE SEQUENCE [LARGE SCALE GENOMIC DNA]</scope>
    <source>
        <strain evidence="2 3">Ben 114</strain>
    </source>
</reference>
<organism evidence="2 3">
    <name type="scientific">Defluviicoccus vanus</name>
    <dbReference type="NCBI Taxonomy" id="111831"/>
    <lineage>
        <taxon>Bacteria</taxon>
        <taxon>Pseudomonadati</taxon>
        <taxon>Pseudomonadota</taxon>
        <taxon>Alphaproteobacteria</taxon>
        <taxon>Rhodospirillales</taxon>
        <taxon>Rhodospirillaceae</taxon>
        <taxon>Defluviicoccus</taxon>
    </lineage>
</organism>
<feature type="domain" description="Methyltransferase" evidence="1">
    <location>
        <begin position="177"/>
        <end position="271"/>
    </location>
</feature>
<proteinExistence type="predicted"/>
<keyword evidence="2" id="KW-0808">Transferase</keyword>
<dbReference type="GO" id="GO:0008168">
    <property type="term" value="F:methyltransferase activity"/>
    <property type="evidence" value="ECO:0007669"/>
    <property type="project" value="UniProtKB-KW"/>
</dbReference>
<dbReference type="Proteomes" id="UP000516369">
    <property type="component" value="Chromosome"/>
</dbReference>
<dbReference type="CDD" id="cd02440">
    <property type="entry name" value="AdoMet_MTases"/>
    <property type="match status" value="1"/>
</dbReference>
<dbReference type="EMBL" id="CP053923">
    <property type="protein sequence ID" value="QNT69395.1"/>
    <property type="molecule type" value="Genomic_DNA"/>
</dbReference>
<dbReference type="InterPro" id="IPR029063">
    <property type="entry name" value="SAM-dependent_MTases_sf"/>
</dbReference>
<dbReference type="AlphaFoldDB" id="A0A7H1N109"/>
<gene>
    <name evidence="2" type="ORF">HQ394_08785</name>
</gene>
<dbReference type="GO" id="GO:0032259">
    <property type="term" value="P:methylation"/>
    <property type="evidence" value="ECO:0007669"/>
    <property type="project" value="UniProtKB-KW"/>
</dbReference>
<accession>A0A7H1N109</accession>
<dbReference type="SUPFAM" id="SSF53335">
    <property type="entry name" value="S-adenosyl-L-methionine-dependent methyltransferases"/>
    <property type="match status" value="1"/>
</dbReference>
<keyword evidence="2" id="KW-0489">Methyltransferase</keyword>
<sequence>MSPLTFARHRHGLLIDGLADRAAPLARSDHFTIWGLMPEQCDADDIVVVHEFCPEQIDNNIGGYVADELLPLLARARLSLSPPANGYACSEQETFERYVGAIVRSIDGNERRAWHRFYDNTLAALHPTSTSRPSNGAADFNASFRAIYAQVAALVGDVKCDCLLDVATCFGFLPLYLATAEGAVAGAAAGAVARRAITGCDLNVALVALAEDYRRTRGIPGVAFVHADILAADVRSGLAGSGGPFDVVTAIHLLEHLTPAETVAAVANLWALTGGRLIVAVPFEDVADPRFGHRQVFDQDRLQALGRLTGGHCQYFEYHGGWLIVDRAGTAGIQQEEQG</sequence>
<dbReference type="Pfam" id="PF13649">
    <property type="entry name" value="Methyltransf_25"/>
    <property type="match status" value="1"/>
</dbReference>
<dbReference type="InterPro" id="IPR041698">
    <property type="entry name" value="Methyltransf_25"/>
</dbReference>
<dbReference type="KEGG" id="dvn:HQ394_08785"/>
<evidence type="ECO:0000313" key="2">
    <source>
        <dbReference type="EMBL" id="QNT69395.1"/>
    </source>
</evidence>
<protein>
    <submittedName>
        <fullName evidence="2">Class I SAM-dependent methyltransferase</fullName>
    </submittedName>
</protein>
<name>A0A7H1N109_9PROT</name>
<dbReference type="Gene3D" id="3.40.50.150">
    <property type="entry name" value="Vaccinia Virus protein VP39"/>
    <property type="match status" value="1"/>
</dbReference>
<evidence type="ECO:0000313" key="3">
    <source>
        <dbReference type="Proteomes" id="UP000516369"/>
    </source>
</evidence>
<evidence type="ECO:0000259" key="1">
    <source>
        <dbReference type="Pfam" id="PF13649"/>
    </source>
</evidence>